<organism evidence="1 2">
    <name type="scientific">Paraclostridium sordellii</name>
    <name type="common">Clostridium sordellii</name>
    <dbReference type="NCBI Taxonomy" id="1505"/>
    <lineage>
        <taxon>Bacteria</taxon>
        <taxon>Bacillati</taxon>
        <taxon>Bacillota</taxon>
        <taxon>Clostridia</taxon>
        <taxon>Peptostreptococcales</taxon>
        <taxon>Peptostreptococcaceae</taxon>
        <taxon>Paraclostridium</taxon>
    </lineage>
</organism>
<evidence type="ECO:0008006" key="3">
    <source>
        <dbReference type="Google" id="ProtNLM"/>
    </source>
</evidence>
<proteinExistence type="predicted"/>
<reference evidence="1 2" key="1">
    <citation type="submission" date="2014-11" db="EMBL/GenBank/DDBJ databases">
        <authorList>
            <person name="Aslett M.A."/>
            <person name="De Silva N."/>
        </authorList>
    </citation>
    <scope>NUCLEOTIDE SEQUENCE [LARGE SCALE GENOMIC DNA]</scope>
    <source>
        <strain evidence="1 2">ATCC9714</strain>
    </source>
</reference>
<evidence type="ECO:0000313" key="2">
    <source>
        <dbReference type="Proteomes" id="UP000032811"/>
    </source>
</evidence>
<dbReference type="EMBL" id="LN679998">
    <property type="protein sequence ID" value="CEJ73640.1"/>
    <property type="molecule type" value="Genomic_DNA"/>
</dbReference>
<name>A0ABM9RNU9_PARSO</name>
<dbReference type="GeneID" id="97537372"/>
<evidence type="ECO:0000313" key="1">
    <source>
        <dbReference type="EMBL" id="CEJ73640.1"/>
    </source>
</evidence>
<dbReference type="Proteomes" id="UP000032811">
    <property type="component" value="Chromosome 1"/>
</dbReference>
<protein>
    <recommendedName>
        <fullName evidence="3">DUF1848 domain-containing protein</fullName>
    </recommendedName>
</protein>
<dbReference type="Pfam" id="PF08902">
    <property type="entry name" value="DUF1848"/>
    <property type="match status" value="1"/>
</dbReference>
<keyword evidence="2" id="KW-1185">Reference proteome</keyword>
<dbReference type="RefSeq" id="WP_057544917.1">
    <property type="nucleotide sequence ID" value="NZ_CDNJ01000003.1"/>
</dbReference>
<gene>
    <name evidence="1" type="ORF">ATCC9714_15281</name>
</gene>
<dbReference type="InterPro" id="IPR014998">
    <property type="entry name" value="DUF1848"/>
</dbReference>
<sequence length="318" mass="37121">MIVSVSRRTDIPAFYSDWFFNRIKEGFVYVVNPMNLKQVSKIELTPEKVDCFIFWTKDATPMLDRLDELKEFQYYFQYTITSYGKDVEKGILDKNKVIESFKKLSNKIGKERVILRYDPILLSEKYNIEYHCKAFDRLCSQLHGYTEKCVISFVDLYKKTERNTKELNLIPMNLDQIKKISKKLSLIANKYDLSIETCSEGYDLTEFGINKGKCIDDTLVSKIIGYEVNVKKDDTQRDVCGCVKSVDIGQYNTCIHHCLYCYANFNYSQVEDNYKLHNKNNPLLIGEVREDAKITVRDMKSIKGSKLGEKQISLFENI</sequence>
<accession>A0ABM9RNU9</accession>